<reference evidence="6" key="1">
    <citation type="journal article" date="2019" name="Int. J. Syst. Evol. Microbiol.">
        <title>The Global Catalogue of Microorganisms (GCM) 10K type strain sequencing project: providing services to taxonomists for standard genome sequencing and annotation.</title>
        <authorList>
            <consortium name="The Broad Institute Genomics Platform"/>
            <consortium name="The Broad Institute Genome Sequencing Center for Infectious Disease"/>
            <person name="Wu L."/>
            <person name="Ma J."/>
        </authorList>
    </citation>
    <scope>NUCLEOTIDE SEQUENCE [LARGE SCALE GENOMIC DNA]</scope>
    <source>
        <strain evidence="6">CGMCC 1.12295</strain>
    </source>
</reference>
<dbReference type="PANTHER" id="PTHR11496:SF102">
    <property type="entry name" value="ALCOHOL DEHYDROGENASE 4"/>
    <property type="match status" value="1"/>
</dbReference>
<dbReference type="InterPro" id="IPR056798">
    <property type="entry name" value="ADH_Fe_C"/>
</dbReference>
<dbReference type="Gene3D" id="1.20.1090.10">
    <property type="entry name" value="Dehydroquinate synthase-like - alpha domain"/>
    <property type="match status" value="1"/>
</dbReference>
<dbReference type="SUPFAM" id="SSF56796">
    <property type="entry name" value="Dehydroquinate synthase-like"/>
    <property type="match status" value="1"/>
</dbReference>
<accession>A0ABW4KE70</accession>
<sequence length="390" mass="41947">MEKIDDFMNHLPVHVIFGEGKIEQLAEIMEADGLKKAFLVIDKGLEEIIPEIKSAVSKLNVVKYEKEPGEPTISNVEQIAEELKKSNADVVIAIGGGSVIDSAKAARLSITQNQKLSEFIKSDKEYVKPEISLITVPTTAGTGSEVSGGAVITDTTTNVKVGLANPLIRAQYAIVDPVLTYGLPKSITAYTGIDAVAQAIAAVMAKVRTPIGNAVALEAIRLSKESLAAVVKNGKDKNARSNMACASLMAGLAMNISDCTAEHSLGQAIGGMYHLPHGLTVGLVLAETMERERKHIPELMERIADALGEAEDGSKDGSRAVRAIKRIIAEIDIPVLRDVGVKEEDIKTLADRTMEDFFITQSPVPWTRDEVLTAFESAYQLTDRGMKVNV</sequence>
<dbReference type="RefSeq" id="WP_380772159.1">
    <property type="nucleotide sequence ID" value="NZ_JBHUEO010000004.1"/>
</dbReference>
<dbReference type="Pfam" id="PF00465">
    <property type="entry name" value="Fe-ADH"/>
    <property type="match status" value="1"/>
</dbReference>
<feature type="domain" description="Fe-containing alcohol dehydrogenase-like C-terminal" evidence="4">
    <location>
        <begin position="188"/>
        <end position="379"/>
    </location>
</feature>
<dbReference type="PANTHER" id="PTHR11496">
    <property type="entry name" value="ALCOHOL DEHYDROGENASE"/>
    <property type="match status" value="1"/>
</dbReference>
<evidence type="ECO:0000259" key="4">
    <source>
        <dbReference type="Pfam" id="PF25137"/>
    </source>
</evidence>
<dbReference type="InterPro" id="IPR039697">
    <property type="entry name" value="Alcohol_dehydrogenase_Fe"/>
</dbReference>
<keyword evidence="6" id="KW-1185">Reference proteome</keyword>
<dbReference type="CDD" id="cd08551">
    <property type="entry name" value="Fe-ADH"/>
    <property type="match status" value="1"/>
</dbReference>
<evidence type="ECO:0000256" key="2">
    <source>
        <dbReference type="ARBA" id="ARBA00023002"/>
    </source>
</evidence>
<dbReference type="Proteomes" id="UP001597301">
    <property type="component" value="Unassembled WGS sequence"/>
</dbReference>
<dbReference type="InterPro" id="IPR001670">
    <property type="entry name" value="ADH_Fe/GldA"/>
</dbReference>
<dbReference type="Gene3D" id="3.40.50.1970">
    <property type="match status" value="1"/>
</dbReference>
<evidence type="ECO:0000313" key="5">
    <source>
        <dbReference type="EMBL" id="MFD1705624.1"/>
    </source>
</evidence>
<protein>
    <submittedName>
        <fullName evidence="5">Iron-containing alcohol dehydrogenase family protein</fullName>
    </submittedName>
</protein>
<evidence type="ECO:0000256" key="1">
    <source>
        <dbReference type="ARBA" id="ARBA00007358"/>
    </source>
</evidence>
<dbReference type="EMBL" id="JBHUEO010000004">
    <property type="protein sequence ID" value="MFD1705624.1"/>
    <property type="molecule type" value="Genomic_DNA"/>
</dbReference>
<organism evidence="5 6">
    <name type="scientific">Siminovitchia sediminis</name>
    <dbReference type="NCBI Taxonomy" id="1274353"/>
    <lineage>
        <taxon>Bacteria</taxon>
        <taxon>Bacillati</taxon>
        <taxon>Bacillota</taxon>
        <taxon>Bacilli</taxon>
        <taxon>Bacillales</taxon>
        <taxon>Bacillaceae</taxon>
        <taxon>Siminovitchia</taxon>
    </lineage>
</organism>
<keyword evidence="2" id="KW-0560">Oxidoreductase</keyword>
<comment type="caution">
    <text evidence="5">The sequence shown here is derived from an EMBL/GenBank/DDBJ whole genome shotgun (WGS) entry which is preliminary data.</text>
</comment>
<dbReference type="Pfam" id="PF25137">
    <property type="entry name" value="ADH_Fe_C"/>
    <property type="match status" value="1"/>
</dbReference>
<evidence type="ECO:0000259" key="3">
    <source>
        <dbReference type="Pfam" id="PF00465"/>
    </source>
</evidence>
<gene>
    <name evidence="5" type="ORF">ACFSCZ_02530</name>
</gene>
<proteinExistence type="inferred from homology"/>
<evidence type="ECO:0000313" key="6">
    <source>
        <dbReference type="Proteomes" id="UP001597301"/>
    </source>
</evidence>
<feature type="domain" description="Alcohol dehydrogenase iron-type/glycerol dehydrogenase GldA" evidence="3">
    <location>
        <begin position="12"/>
        <end position="177"/>
    </location>
</feature>
<comment type="similarity">
    <text evidence="1">Belongs to the iron-containing alcohol dehydrogenase family.</text>
</comment>
<name>A0ABW4KE70_9BACI</name>